<feature type="compositionally biased region" description="Low complexity" evidence="5">
    <location>
        <begin position="9"/>
        <end position="25"/>
    </location>
</feature>
<evidence type="ECO:0000256" key="4">
    <source>
        <dbReference type="ARBA" id="ARBA00023212"/>
    </source>
</evidence>
<keyword evidence="4" id="KW-0206">Cytoskeleton</keyword>
<feature type="region of interest" description="Disordered" evidence="5">
    <location>
        <begin position="238"/>
        <end position="387"/>
    </location>
</feature>
<evidence type="ECO:0000313" key="8">
    <source>
        <dbReference type="Proteomes" id="UP000694412"/>
    </source>
</evidence>
<evidence type="ECO:0000313" key="7">
    <source>
        <dbReference type="Ensembl" id="ENSCJPP00005003740.1"/>
    </source>
</evidence>
<dbReference type="Ensembl" id="ENSCJPT00005006538.1">
    <property type="protein sequence ID" value="ENSCJPP00005003740.1"/>
    <property type="gene ID" value="ENSCJPG00005003863.1"/>
</dbReference>
<feature type="domain" description="CRIB" evidence="6">
    <location>
        <begin position="170"/>
        <end position="183"/>
    </location>
</feature>
<sequence>MWARGEVGPHSAPPSSSQWPQFPSQAGGDVPGGASAWDRPHRAPRKRAGGVPGIWGGSKMSRGGRGGVPAAENVGSVLLQQQENMQLFELLGRKCVQGFPAPLGFLTLGGAPKPTPPPVTPTAPSLPAVPIANPDITASRYRGLPSPTAGSPTAGSERKKGRKKISKADIGAPSGFKHVGHIGWDPDNGFDMAALDPDLRALFARAGISEAQLADAETSRLIYDFIEGQGGLQAVKEEMRRQGERPGPPHRALWGPCRPPLTPPGQGGHPAPSASSVRTPAVSHWAAAPPPTIRGSSAPSTWGARPGSHPSARGSAPSSRLRPQLRGSAPSAPTTAPPQREPLGDGGGQPRAGGATGSDPAGGDGPSPPPTDEGADGDEDDEDEWDE</sequence>
<dbReference type="SMART" id="SM00285">
    <property type="entry name" value="PBD"/>
    <property type="match status" value="1"/>
</dbReference>
<dbReference type="Gene3D" id="3.90.810.10">
    <property type="entry name" value="CRIB domain"/>
    <property type="match status" value="1"/>
</dbReference>
<gene>
    <name evidence="7" type="primary">WAS</name>
</gene>
<keyword evidence="8" id="KW-1185">Reference proteome</keyword>
<dbReference type="GO" id="GO:0007015">
    <property type="term" value="P:actin filament organization"/>
    <property type="evidence" value="ECO:0007669"/>
    <property type="project" value="InterPro"/>
</dbReference>
<dbReference type="AlphaFoldDB" id="A0A8C2STZ0"/>
<feature type="region of interest" description="Disordered" evidence="5">
    <location>
        <begin position="137"/>
        <end position="172"/>
    </location>
</feature>
<reference evidence="7" key="1">
    <citation type="submission" date="2025-08" db="UniProtKB">
        <authorList>
            <consortium name="Ensembl"/>
        </authorList>
    </citation>
    <scope>IDENTIFICATION</scope>
</reference>
<evidence type="ECO:0000259" key="6">
    <source>
        <dbReference type="PROSITE" id="PS50108"/>
    </source>
</evidence>
<dbReference type="Pfam" id="PF00786">
    <property type="entry name" value="PBD"/>
    <property type="match status" value="1"/>
</dbReference>
<organism evidence="7 8">
    <name type="scientific">Coturnix japonica</name>
    <name type="common">Japanese quail</name>
    <name type="synonym">Coturnix coturnix japonica</name>
    <dbReference type="NCBI Taxonomy" id="93934"/>
    <lineage>
        <taxon>Eukaryota</taxon>
        <taxon>Metazoa</taxon>
        <taxon>Chordata</taxon>
        <taxon>Craniata</taxon>
        <taxon>Vertebrata</taxon>
        <taxon>Euteleostomi</taxon>
        <taxon>Archelosauria</taxon>
        <taxon>Archosauria</taxon>
        <taxon>Dinosauria</taxon>
        <taxon>Saurischia</taxon>
        <taxon>Theropoda</taxon>
        <taxon>Coelurosauria</taxon>
        <taxon>Aves</taxon>
        <taxon>Neognathae</taxon>
        <taxon>Galloanserae</taxon>
        <taxon>Galliformes</taxon>
        <taxon>Phasianidae</taxon>
        <taxon>Perdicinae</taxon>
        <taxon>Coturnix</taxon>
    </lineage>
</organism>
<keyword evidence="2" id="KW-0963">Cytoplasm</keyword>
<evidence type="ECO:0000256" key="1">
    <source>
        <dbReference type="ARBA" id="ARBA00004245"/>
    </source>
</evidence>
<dbReference type="SUPFAM" id="SSF47912">
    <property type="entry name" value="Wiscott-Aldrich syndrome protein, WASP, C-terminal domain"/>
    <property type="match status" value="1"/>
</dbReference>
<dbReference type="InterPro" id="IPR000095">
    <property type="entry name" value="CRIB_dom"/>
</dbReference>
<protein>
    <submittedName>
        <fullName evidence="7">WASP actin nucleation promoting factor</fullName>
    </submittedName>
</protein>
<evidence type="ECO:0000256" key="5">
    <source>
        <dbReference type="SAM" id="MobiDB-lite"/>
    </source>
</evidence>
<dbReference type="CDD" id="cd00132">
    <property type="entry name" value="CRIB"/>
    <property type="match status" value="1"/>
</dbReference>
<dbReference type="GO" id="GO:0005856">
    <property type="term" value="C:cytoskeleton"/>
    <property type="evidence" value="ECO:0007669"/>
    <property type="project" value="UniProtKB-SubCell"/>
</dbReference>
<feature type="compositionally biased region" description="Acidic residues" evidence="5">
    <location>
        <begin position="373"/>
        <end position="387"/>
    </location>
</feature>
<proteinExistence type="predicted"/>
<evidence type="ECO:0000256" key="2">
    <source>
        <dbReference type="ARBA" id="ARBA00022490"/>
    </source>
</evidence>
<feature type="compositionally biased region" description="Gly residues" evidence="5">
    <location>
        <begin position="344"/>
        <end position="365"/>
    </location>
</feature>
<dbReference type="FunFam" id="3.90.810.10:FF:000003">
    <property type="entry name" value="Neural Wiskott-Aldrich syndrome protein-like"/>
    <property type="match status" value="1"/>
</dbReference>
<dbReference type="Proteomes" id="UP000694412">
    <property type="component" value="Unassembled WGS sequence"/>
</dbReference>
<accession>A0A8C2STZ0</accession>
<comment type="subcellular location">
    <subcellularLocation>
        <location evidence="1">Cytoplasm</location>
        <location evidence="1">Cytoskeleton</location>
    </subcellularLocation>
</comment>
<keyword evidence="3" id="KW-0597">Phosphoprotein</keyword>
<feature type="region of interest" description="Disordered" evidence="5">
    <location>
        <begin position="1"/>
        <end position="68"/>
    </location>
</feature>
<name>A0A8C2STZ0_COTJA</name>
<dbReference type="GeneTree" id="ENSGT00730000110895"/>
<evidence type="ECO:0000256" key="3">
    <source>
        <dbReference type="ARBA" id="ARBA00022553"/>
    </source>
</evidence>
<reference evidence="7" key="2">
    <citation type="submission" date="2025-09" db="UniProtKB">
        <authorList>
            <consortium name="Ensembl"/>
        </authorList>
    </citation>
    <scope>IDENTIFICATION</scope>
</reference>
<dbReference type="InterPro" id="IPR011026">
    <property type="entry name" value="WAS_C"/>
</dbReference>
<dbReference type="PROSITE" id="PS50108">
    <property type="entry name" value="CRIB"/>
    <property type="match status" value="1"/>
</dbReference>
<dbReference type="InterPro" id="IPR036936">
    <property type="entry name" value="CRIB_dom_sf"/>
</dbReference>